<organism evidence="1 2">
    <name type="scientific">Tanacetum coccineum</name>
    <dbReference type="NCBI Taxonomy" id="301880"/>
    <lineage>
        <taxon>Eukaryota</taxon>
        <taxon>Viridiplantae</taxon>
        <taxon>Streptophyta</taxon>
        <taxon>Embryophyta</taxon>
        <taxon>Tracheophyta</taxon>
        <taxon>Spermatophyta</taxon>
        <taxon>Magnoliopsida</taxon>
        <taxon>eudicotyledons</taxon>
        <taxon>Gunneridae</taxon>
        <taxon>Pentapetalae</taxon>
        <taxon>asterids</taxon>
        <taxon>campanulids</taxon>
        <taxon>Asterales</taxon>
        <taxon>Asteraceae</taxon>
        <taxon>Asteroideae</taxon>
        <taxon>Anthemideae</taxon>
        <taxon>Anthemidinae</taxon>
        <taxon>Tanacetum</taxon>
    </lineage>
</organism>
<proteinExistence type="predicted"/>
<accession>A0ABQ5A3B1</accession>
<evidence type="ECO:0000313" key="1">
    <source>
        <dbReference type="EMBL" id="GJS96755.1"/>
    </source>
</evidence>
<gene>
    <name evidence="1" type="ORF">Tco_0803723</name>
</gene>
<reference evidence="1" key="2">
    <citation type="submission" date="2022-01" db="EMBL/GenBank/DDBJ databases">
        <authorList>
            <person name="Yamashiro T."/>
            <person name="Shiraishi A."/>
            <person name="Satake H."/>
            <person name="Nakayama K."/>
        </authorList>
    </citation>
    <scope>NUCLEOTIDE SEQUENCE</scope>
</reference>
<sequence>MYRDGTLHLNIEDESDIKRVLEMPTVSDLQDFPSNGHRFRRLKLVAVEEDEYLKPLIPSYEVHHSLFSLSYPLKARWRSGSHHKSLRFLALKWDCKVDNDYLVGEALFGGEMEQVSLREEALRGNKGAILPLIESPIERKGQLAIAEESARCNSIAFRAAQSLWQAASRNRSFPLPTLIGLQASSTLSGFQFLHSALLRCELTNSSSYSNITVYPLVLCHVSVEWGSFYDWGFGECMASGSGRRGMGGRRQESLRGEEMVVVLGRGAGAGHVDSGNKLSVWDM</sequence>
<reference evidence="1" key="1">
    <citation type="journal article" date="2022" name="Int. J. Mol. Sci.">
        <title>Draft Genome of Tanacetum Coccineum: Genomic Comparison of Closely Related Tanacetum-Family Plants.</title>
        <authorList>
            <person name="Yamashiro T."/>
            <person name="Shiraishi A."/>
            <person name="Nakayama K."/>
            <person name="Satake H."/>
        </authorList>
    </citation>
    <scope>NUCLEOTIDE SEQUENCE</scope>
</reference>
<name>A0ABQ5A3B1_9ASTR</name>
<evidence type="ECO:0000313" key="2">
    <source>
        <dbReference type="Proteomes" id="UP001151760"/>
    </source>
</evidence>
<protein>
    <submittedName>
        <fullName evidence="1">Uncharacterized protein</fullName>
    </submittedName>
</protein>
<keyword evidence="2" id="KW-1185">Reference proteome</keyword>
<dbReference type="EMBL" id="BQNB010011910">
    <property type="protein sequence ID" value="GJS96755.1"/>
    <property type="molecule type" value="Genomic_DNA"/>
</dbReference>
<dbReference type="Proteomes" id="UP001151760">
    <property type="component" value="Unassembled WGS sequence"/>
</dbReference>
<comment type="caution">
    <text evidence="1">The sequence shown here is derived from an EMBL/GenBank/DDBJ whole genome shotgun (WGS) entry which is preliminary data.</text>
</comment>